<sequence>MFGKPKETLRIIKDTSYEEEPAKVIEHKRKGPAILPDSHLEDHEDCIENLPVGRTAYTVPWAMWVNSKGECFLHPQYTWDRKPGGTVDMLIRRERDGFYVKIPPDEKYERRNSPGYNSSADTKYIPVQGWI</sequence>
<accession>A0A1I9SAK7</accession>
<organism evidence="1 2">
    <name type="scientific">Rhodococcus phage Weasels2</name>
    <dbReference type="NCBI Taxonomy" id="1897437"/>
    <lineage>
        <taxon>Viruses</taxon>
        <taxon>Duplodnaviria</taxon>
        <taxon>Heunggongvirae</taxon>
        <taxon>Uroviricota</taxon>
        <taxon>Caudoviricetes</taxon>
        <taxon>Weaselvirus</taxon>
        <taxon>Weaselvirus weasel</taxon>
    </lineage>
</organism>
<dbReference type="EMBL" id="KX774321">
    <property type="protein sequence ID" value="AOZ63813.1"/>
    <property type="molecule type" value="Genomic_DNA"/>
</dbReference>
<reference evidence="2" key="1">
    <citation type="submission" date="2016-08" db="EMBL/GenBank/DDBJ databases">
        <authorList>
            <person name="Seilhamer J.J."/>
        </authorList>
    </citation>
    <scope>NUCLEOTIDE SEQUENCE [LARGE SCALE GENOMIC DNA]</scope>
</reference>
<protein>
    <submittedName>
        <fullName evidence="1">Uncharacterized protein</fullName>
    </submittedName>
</protein>
<evidence type="ECO:0000313" key="1">
    <source>
        <dbReference type="EMBL" id="AOZ63813.1"/>
    </source>
</evidence>
<name>A0A1I9SAK7_9CAUD</name>
<gene>
    <name evidence="1" type="ORF">SEA_WEASELS2_235</name>
</gene>
<evidence type="ECO:0000313" key="2">
    <source>
        <dbReference type="Proteomes" id="UP000224902"/>
    </source>
</evidence>
<keyword evidence="2" id="KW-1185">Reference proteome</keyword>
<proteinExistence type="predicted"/>
<dbReference type="Proteomes" id="UP000224902">
    <property type="component" value="Segment"/>
</dbReference>